<evidence type="ECO:0000313" key="10">
    <source>
        <dbReference type="Proteomes" id="UP000178043"/>
    </source>
</evidence>
<sequence>MEEFFKSVTFEDFLIRPHHGMLDSRKDANLTMQFSRRISIKTPIVGANMDTVTGENMMKALSLNGCFGFIHRNCSIEKEARQVAAVKRQQSFIVANPLAVGKNMPIKEAKRIVKIEKVSGLLVEESPGSGILAGILSRRDFPRDNDEKLVSEFMTPFDRLVTAKEGVSLEEAERVMYEIRKEKLPIIDENGKIRGLVTMKDLEKSKHFPYSSIDSRGRLLVGATIGATGDFMERAAAIIEAEADCVLIDIAHGDSEVMRKAVESFKAKFPNTELVCGNVGTRDGARFLADLGADAVKVGIGPGHGCRTRIETGVGVPQMQAIREAYLGVDGRVPIIADGGIEDDGEIAKAIFCGADTVMLGSMIAGTDESPGVISINPATKKQVKKYRGMTSPDAVLDRNDWENPSEILESSPAQEGQPLEIDYVGSVVPIIKRIREHLQSTVSYTGQRTLSLVHKLAVASPYDYFINKLTEAAQKESFDR</sequence>
<dbReference type="PANTHER" id="PTHR11911">
    <property type="entry name" value="INOSINE-5-MONOPHOSPHATE DEHYDROGENASE RELATED"/>
    <property type="match status" value="1"/>
</dbReference>
<dbReference type="CDD" id="cd00381">
    <property type="entry name" value="IMPDH"/>
    <property type="match status" value="1"/>
</dbReference>
<dbReference type="AlphaFoldDB" id="A0A1F8HXG0"/>
<dbReference type="PROSITE" id="PS51371">
    <property type="entry name" value="CBS"/>
    <property type="match status" value="1"/>
</dbReference>
<accession>A0A1F8HXG0</accession>
<dbReference type="Pfam" id="PF00478">
    <property type="entry name" value="IMPDH"/>
    <property type="match status" value="1"/>
</dbReference>
<feature type="binding site" description="in other chain" evidence="6">
    <location>
        <position position="303"/>
    </location>
    <ligand>
        <name>K(+)</name>
        <dbReference type="ChEBI" id="CHEBI:29103"/>
        <note>ligand shared between two tetrameric partners</note>
    </ligand>
</feature>
<dbReference type="InterPro" id="IPR005990">
    <property type="entry name" value="IMP_DH"/>
</dbReference>
<evidence type="ECO:0000256" key="3">
    <source>
        <dbReference type="ARBA" id="ARBA00023002"/>
    </source>
</evidence>
<dbReference type="InterPro" id="IPR013785">
    <property type="entry name" value="Aldolase_TIM"/>
</dbReference>
<reference evidence="9 10" key="1">
    <citation type="journal article" date="2016" name="Nat. Commun.">
        <title>Thousands of microbial genomes shed light on interconnected biogeochemical processes in an aquifer system.</title>
        <authorList>
            <person name="Anantharaman K."/>
            <person name="Brown C.T."/>
            <person name="Hug L.A."/>
            <person name="Sharon I."/>
            <person name="Castelle C.J."/>
            <person name="Probst A.J."/>
            <person name="Thomas B.C."/>
            <person name="Singh A."/>
            <person name="Wilkins M.J."/>
            <person name="Karaoz U."/>
            <person name="Brodie E.L."/>
            <person name="Williams K.H."/>
            <person name="Hubbard S.S."/>
            <person name="Banfield J.F."/>
        </authorList>
    </citation>
    <scope>NUCLEOTIDE SEQUENCE [LARGE SCALE GENOMIC DNA]</scope>
</reference>
<feature type="binding site" description="in other chain" evidence="6">
    <location>
        <position position="306"/>
    </location>
    <ligand>
        <name>K(+)</name>
        <dbReference type="ChEBI" id="CHEBI:29103"/>
        <note>ligand shared between two tetrameric partners</note>
    </ligand>
</feature>
<dbReference type="SUPFAM" id="SSF51412">
    <property type="entry name" value="Inosine monophosphate dehydrogenase (IMPDH)"/>
    <property type="match status" value="1"/>
</dbReference>
<gene>
    <name evidence="9" type="ORF">A2606_01125</name>
</gene>
<dbReference type="EMBL" id="MGLG01000006">
    <property type="protein sequence ID" value="OGN41606.1"/>
    <property type="molecule type" value="Genomic_DNA"/>
</dbReference>
<dbReference type="InterPro" id="IPR000644">
    <property type="entry name" value="CBS_dom"/>
</dbReference>
<comment type="caution">
    <text evidence="9">The sequence shown here is derived from an EMBL/GenBank/DDBJ whole genome shotgun (WGS) entry which is preliminary data.</text>
</comment>
<dbReference type="GO" id="GO:0003938">
    <property type="term" value="F:IMP dehydrogenase activity"/>
    <property type="evidence" value="ECO:0007669"/>
    <property type="project" value="InterPro"/>
</dbReference>
<organism evidence="9 10">
    <name type="scientific">Candidatus Yanofskybacteria bacterium RIFOXYD1_FULL_42_10</name>
    <dbReference type="NCBI Taxonomy" id="1802718"/>
    <lineage>
        <taxon>Bacteria</taxon>
        <taxon>Candidatus Yanofskyibacteriota</taxon>
    </lineage>
</organism>
<dbReference type="GO" id="GO:0046872">
    <property type="term" value="F:metal ion binding"/>
    <property type="evidence" value="ECO:0007669"/>
    <property type="project" value="UniProtKB-KW"/>
</dbReference>
<evidence type="ECO:0000259" key="8">
    <source>
        <dbReference type="PROSITE" id="PS51371"/>
    </source>
</evidence>
<evidence type="ECO:0000256" key="2">
    <source>
        <dbReference type="ARBA" id="ARBA00022723"/>
    </source>
</evidence>
<evidence type="ECO:0000256" key="4">
    <source>
        <dbReference type="ARBA" id="ARBA00023122"/>
    </source>
</evidence>
<feature type="binding site" evidence="5">
    <location>
        <begin position="299"/>
        <end position="301"/>
    </location>
    <ligand>
        <name>NAD(+)</name>
        <dbReference type="ChEBI" id="CHEBI:57540"/>
    </ligand>
</feature>
<feature type="binding site" evidence="5">
    <location>
        <begin position="249"/>
        <end position="251"/>
    </location>
    <ligand>
        <name>NAD(+)</name>
        <dbReference type="ChEBI" id="CHEBI:57540"/>
    </ligand>
</feature>
<evidence type="ECO:0000256" key="1">
    <source>
        <dbReference type="ARBA" id="ARBA00005502"/>
    </source>
</evidence>
<keyword evidence="4 7" id="KW-0129">CBS domain</keyword>
<keyword evidence="6" id="KW-0630">Potassium</keyword>
<protein>
    <recommendedName>
        <fullName evidence="8">CBS domain-containing protein</fullName>
    </recommendedName>
</protein>
<evidence type="ECO:0000256" key="6">
    <source>
        <dbReference type="PIRSR" id="PIRSR000130-4"/>
    </source>
</evidence>
<evidence type="ECO:0000313" key="9">
    <source>
        <dbReference type="EMBL" id="OGN41606.1"/>
    </source>
</evidence>
<evidence type="ECO:0000256" key="7">
    <source>
        <dbReference type="PROSITE-ProRule" id="PRU00703"/>
    </source>
</evidence>
<dbReference type="Gene3D" id="3.20.20.70">
    <property type="entry name" value="Aldolase class I"/>
    <property type="match status" value="1"/>
</dbReference>
<keyword evidence="3" id="KW-0560">Oxidoreductase</keyword>
<dbReference type="InterPro" id="IPR001093">
    <property type="entry name" value="IMP_DH_GMPRt"/>
</dbReference>
<comment type="similarity">
    <text evidence="1">Belongs to the IMPDH/GMPR family.</text>
</comment>
<feature type="domain" description="CBS" evidence="8">
    <location>
        <begin position="154"/>
        <end position="215"/>
    </location>
</feature>
<dbReference type="PIRSF" id="PIRSF000130">
    <property type="entry name" value="IMPDH"/>
    <property type="match status" value="1"/>
</dbReference>
<dbReference type="GO" id="GO:0006183">
    <property type="term" value="P:GTP biosynthetic process"/>
    <property type="evidence" value="ECO:0007669"/>
    <property type="project" value="TreeGrafter"/>
</dbReference>
<feature type="binding site" description="in other chain" evidence="6">
    <location>
        <position position="301"/>
    </location>
    <ligand>
        <name>K(+)</name>
        <dbReference type="ChEBI" id="CHEBI:29103"/>
        <note>ligand shared between two tetrameric partners</note>
    </ligand>
</feature>
<dbReference type="FunFam" id="3.20.20.70:FF:000424">
    <property type="entry name" value="Inosine-5'-monophosphate dehydrogenase 2"/>
    <property type="match status" value="1"/>
</dbReference>
<dbReference type="SMART" id="SM00116">
    <property type="entry name" value="CBS"/>
    <property type="match status" value="2"/>
</dbReference>
<dbReference type="Proteomes" id="UP000178043">
    <property type="component" value="Unassembled WGS sequence"/>
</dbReference>
<proteinExistence type="inferred from homology"/>
<dbReference type="PANTHER" id="PTHR11911:SF111">
    <property type="entry name" value="INOSINE-5'-MONOPHOSPHATE DEHYDROGENASE"/>
    <property type="match status" value="1"/>
</dbReference>
<name>A0A1F8HXG0_9BACT</name>
<dbReference type="Pfam" id="PF00571">
    <property type="entry name" value="CBS"/>
    <property type="match status" value="1"/>
</dbReference>
<dbReference type="SUPFAM" id="SSF54631">
    <property type="entry name" value="CBS-domain pair"/>
    <property type="match status" value="1"/>
</dbReference>
<evidence type="ECO:0000256" key="5">
    <source>
        <dbReference type="PIRSR" id="PIRSR000130-3"/>
    </source>
</evidence>
<dbReference type="SMART" id="SM01240">
    <property type="entry name" value="IMPDH"/>
    <property type="match status" value="1"/>
</dbReference>
<keyword evidence="5" id="KW-0520">NAD</keyword>
<keyword evidence="2" id="KW-0479">Metal-binding</keyword>
<dbReference type="CDD" id="cd04601">
    <property type="entry name" value="CBS_pair_IMPDH"/>
    <property type="match status" value="1"/>
</dbReference>
<dbReference type="InterPro" id="IPR046342">
    <property type="entry name" value="CBS_dom_sf"/>
</dbReference>